<dbReference type="Pfam" id="PF11127">
    <property type="entry name" value="YgaP-like_TM"/>
    <property type="match status" value="1"/>
</dbReference>
<protein>
    <submittedName>
        <fullName evidence="3">DUF2892 domain-containing protein</fullName>
    </submittedName>
</protein>
<feature type="transmembrane region" description="Helical" evidence="1">
    <location>
        <begin position="12"/>
        <end position="29"/>
    </location>
</feature>
<comment type="caution">
    <text evidence="3">The sequence shown here is derived from an EMBL/GenBank/DDBJ whole genome shotgun (WGS) entry which is preliminary data.</text>
</comment>
<reference evidence="3 4" key="1">
    <citation type="submission" date="2020-02" db="EMBL/GenBank/DDBJ databases">
        <title>Balneolaceae bacterium YR4-1, complete genome.</title>
        <authorList>
            <person name="Li Y."/>
            <person name="Wu S."/>
        </authorList>
    </citation>
    <scope>NUCLEOTIDE SEQUENCE [LARGE SCALE GENOMIC DNA]</scope>
    <source>
        <strain evidence="3 4">YR4-1</strain>
    </source>
</reference>
<feature type="transmembrane region" description="Helical" evidence="1">
    <location>
        <begin position="35"/>
        <end position="57"/>
    </location>
</feature>
<keyword evidence="1" id="KW-1133">Transmembrane helix</keyword>
<keyword evidence="1" id="KW-0812">Transmembrane</keyword>
<evidence type="ECO:0000313" key="3">
    <source>
        <dbReference type="EMBL" id="NGP77964.1"/>
    </source>
</evidence>
<name>A0A6M1T3C7_9BACT</name>
<feature type="domain" description="Inner membrane protein YgaP-like transmembrane" evidence="2">
    <location>
        <begin position="1"/>
        <end position="66"/>
    </location>
</feature>
<gene>
    <name evidence="3" type="ORF">G3570_15045</name>
</gene>
<sequence>MKKNMGFADRTIRSLLALLMIALYYFEVISGTLGIVLIAISVIFLLTSLVSFCPLYAPFGLSTSKTESES</sequence>
<dbReference type="Proteomes" id="UP000473278">
    <property type="component" value="Unassembled WGS sequence"/>
</dbReference>
<keyword evidence="1" id="KW-0472">Membrane</keyword>
<proteinExistence type="predicted"/>
<keyword evidence="4" id="KW-1185">Reference proteome</keyword>
<accession>A0A6M1T3C7</accession>
<dbReference type="EMBL" id="JAALLT010000004">
    <property type="protein sequence ID" value="NGP77964.1"/>
    <property type="molecule type" value="Genomic_DNA"/>
</dbReference>
<dbReference type="RefSeq" id="WP_165143656.1">
    <property type="nucleotide sequence ID" value="NZ_JAALLT010000004.1"/>
</dbReference>
<evidence type="ECO:0000256" key="1">
    <source>
        <dbReference type="SAM" id="Phobius"/>
    </source>
</evidence>
<evidence type="ECO:0000313" key="4">
    <source>
        <dbReference type="Proteomes" id="UP000473278"/>
    </source>
</evidence>
<evidence type="ECO:0000259" key="2">
    <source>
        <dbReference type="Pfam" id="PF11127"/>
    </source>
</evidence>
<dbReference type="InterPro" id="IPR021309">
    <property type="entry name" value="YgaP-like_TM"/>
</dbReference>
<dbReference type="AlphaFoldDB" id="A0A6M1T3C7"/>
<organism evidence="3 4">
    <name type="scientific">Halalkalibaculum roseum</name>
    <dbReference type="NCBI Taxonomy" id="2709311"/>
    <lineage>
        <taxon>Bacteria</taxon>
        <taxon>Pseudomonadati</taxon>
        <taxon>Balneolota</taxon>
        <taxon>Balneolia</taxon>
        <taxon>Balneolales</taxon>
        <taxon>Balneolaceae</taxon>
        <taxon>Halalkalibaculum</taxon>
    </lineage>
</organism>